<dbReference type="Gene3D" id="3.40.50.300">
    <property type="entry name" value="P-loop containing nucleotide triphosphate hydrolases"/>
    <property type="match status" value="1"/>
</dbReference>
<dbReference type="InterPro" id="IPR003593">
    <property type="entry name" value="AAA+_ATPase"/>
</dbReference>
<evidence type="ECO:0000259" key="5">
    <source>
        <dbReference type="PROSITE" id="PS50893"/>
    </source>
</evidence>
<evidence type="ECO:0000313" key="7">
    <source>
        <dbReference type="Proteomes" id="UP000596427"/>
    </source>
</evidence>
<proteinExistence type="inferred from homology"/>
<protein>
    <submittedName>
        <fullName evidence="6">ABC transporter ATP-binding protein</fullName>
    </submittedName>
</protein>
<reference evidence="6 7" key="1">
    <citation type="submission" date="2020-10" db="EMBL/GenBank/DDBJ databases">
        <title>Degradation of 1,4-Dioxane by Xanthobacter sp. YN2, via a Novel Group-2 Soluble Di-Iron Monooxygenase.</title>
        <authorList>
            <person name="Ma F."/>
            <person name="Wang Y."/>
            <person name="Yang J."/>
            <person name="Guo H."/>
            <person name="Su D."/>
            <person name="Yu L."/>
        </authorList>
    </citation>
    <scope>NUCLEOTIDE SEQUENCE [LARGE SCALE GENOMIC DNA]</scope>
    <source>
        <strain evidence="6 7">YN2</strain>
    </source>
</reference>
<dbReference type="InterPro" id="IPR017871">
    <property type="entry name" value="ABC_transporter-like_CS"/>
</dbReference>
<name>A0A974PLA6_9HYPH</name>
<dbReference type="Proteomes" id="UP000596427">
    <property type="component" value="Chromosome"/>
</dbReference>
<dbReference type="EMBL" id="CP063362">
    <property type="protein sequence ID" value="QRG05376.1"/>
    <property type="molecule type" value="Genomic_DNA"/>
</dbReference>
<organism evidence="6 7">
    <name type="scientific">Xanthobacter dioxanivorans</name>
    <dbReference type="NCBI Taxonomy" id="2528964"/>
    <lineage>
        <taxon>Bacteria</taxon>
        <taxon>Pseudomonadati</taxon>
        <taxon>Pseudomonadota</taxon>
        <taxon>Alphaproteobacteria</taxon>
        <taxon>Hyphomicrobiales</taxon>
        <taxon>Xanthobacteraceae</taxon>
        <taxon>Xanthobacter</taxon>
    </lineage>
</organism>
<evidence type="ECO:0000256" key="2">
    <source>
        <dbReference type="ARBA" id="ARBA00022448"/>
    </source>
</evidence>
<evidence type="ECO:0000313" key="6">
    <source>
        <dbReference type="EMBL" id="QRG05376.1"/>
    </source>
</evidence>
<dbReference type="InterPro" id="IPR003439">
    <property type="entry name" value="ABC_transporter-like_ATP-bd"/>
</dbReference>
<dbReference type="SMART" id="SM00382">
    <property type="entry name" value="AAA"/>
    <property type="match status" value="1"/>
</dbReference>
<dbReference type="InterPro" id="IPR027417">
    <property type="entry name" value="P-loop_NTPase"/>
</dbReference>
<accession>A0A974PLA6</accession>
<dbReference type="InterPro" id="IPR050166">
    <property type="entry name" value="ABC_transporter_ATP-bind"/>
</dbReference>
<evidence type="ECO:0000256" key="4">
    <source>
        <dbReference type="ARBA" id="ARBA00022840"/>
    </source>
</evidence>
<dbReference type="GO" id="GO:0016887">
    <property type="term" value="F:ATP hydrolysis activity"/>
    <property type="evidence" value="ECO:0007669"/>
    <property type="project" value="InterPro"/>
</dbReference>
<dbReference type="PROSITE" id="PS50893">
    <property type="entry name" value="ABC_TRANSPORTER_2"/>
    <property type="match status" value="1"/>
</dbReference>
<dbReference type="SUPFAM" id="SSF52540">
    <property type="entry name" value="P-loop containing nucleoside triphosphate hydrolases"/>
    <property type="match status" value="1"/>
</dbReference>
<sequence>MSAQRLDARTGTDPNAVGIEIRDVSHHYGGRNGQGGVTALDHITLDIRPNEFHALLGPSGCGKSTLLYLIGGFIPVQSGVIETARGPVTGPNPERGIVFQNFALFPWKTVLQNTLYGLEKLGLPKKEREEKARHFIDLVHLSGFENAFPSQLSGGMQQRAAIARTLAVDPEILLMDEPFGALDAQTRRVMQEELRSIWQRTRKTVVFVTHDVQEAVFLADRISIMSARPGRIQHVIDVGFNREPGEDVVKRPEFVEMGEHIWGLVRDQAIAATRSAH</sequence>
<dbReference type="Pfam" id="PF00005">
    <property type="entry name" value="ABC_tran"/>
    <property type="match status" value="1"/>
</dbReference>
<evidence type="ECO:0000256" key="1">
    <source>
        <dbReference type="ARBA" id="ARBA00005417"/>
    </source>
</evidence>
<dbReference type="CDD" id="cd03293">
    <property type="entry name" value="ABC_NrtD_SsuB_transporters"/>
    <property type="match status" value="1"/>
</dbReference>
<keyword evidence="3" id="KW-0547">Nucleotide-binding</keyword>
<keyword evidence="4 6" id="KW-0067">ATP-binding</keyword>
<dbReference type="PANTHER" id="PTHR42788:SF13">
    <property type="entry name" value="ALIPHATIC SULFONATES IMPORT ATP-BINDING PROTEIN SSUB"/>
    <property type="match status" value="1"/>
</dbReference>
<dbReference type="AlphaFoldDB" id="A0A974PLA6"/>
<keyword evidence="2" id="KW-0813">Transport</keyword>
<keyword evidence="7" id="KW-1185">Reference proteome</keyword>
<gene>
    <name evidence="6" type="ORF">EZH22_20120</name>
</gene>
<comment type="similarity">
    <text evidence="1">Belongs to the ABC transporter superfamily.</text>
</comment>
<dbReference type="PROSITE" id="PS00211">
    <property type="entry name" value="ABC_TRANSPORTER_1"/>
    <property type="match status" value="1"/>
</dbReference>
<evidence type="ECO:0000256" key="3">
    <source>
        <dbReference type="ARBA" id="ARBA00022741"/>
    </source>
</evidence>
<dbReference type="RefSeq" id="WP_203192243.1">
    <property type="nucleotide sequence ID" value="NZ_CP063362.1"/>
</dbReference>
<feature type="domain" description="ABC transporter" evidence="5">
    <location>
        <begin position="19"/>
        <end position="252"/>
    </location>
</feature>
<dbReference type="GO" id="GO:0005524">
    <property type="term" value="F:ATP binding"/>
    <property type="evidence" value="ECO:0007669"/>
    <property type="project" value="UniProtKB-KW"/>
</dbReference>
<dbReference type="KEGG" id="xdi:EZH22_20120"/>
<dbReference type="PANTHER" id="PTHR42788">
    <property type="entry name" value="TAURINE IMPORT ATP-BINDING PROTEIN-RELATED"/>
    <property type="match status" value="1"/>
</dbReference>